<name>A0ABV7ASX9_9GAMM</name>
<dbReference type="PANTHER" id="PTHR21047:SF2">
    <property type="entry name" value="THYMIDINE DIPHOSPHO-4-KETO-RHAMNOSE 3,5-EPIMERASE"/>
    <property type="match status" value="1"/>
</dbReference>
<dbReference type="InterPro" id="IPR000888">
    <property type="entry name" value="RmlC-like"/>
</dbReference>
<keyword evidence="7" id="KW-1185">Reference proteome</keyword>
<protein>
    <recommendedName>
        <fullName evidence="4 5">dTDP-4-dehydrorhamnose 3,5-epimerase</fullName>
        <ecNumber evidence="3 5">5.1.3.13</ecNumber>
    </recommendedName>
    <alternativeName>
        <fullName evidence="5">Thymidine diphospho-4-keto-rhamnose 3,5-epimerase</fullName>
    </alternativeName>
</protein>
<evidence type="ECO:0000256" key="5">
    <source>
        <dbReference type="RuleBase" id="RU364069"/>
    </source>
</evidence>
<dbReference type="EC" id="5.1.3.13" evidence="3 5"/>
<evidence type="ECO:0000313" key="6">
    <source>
        <dbReference type="EMBL" id="MFC2972649.1"/>
    </source>
</evidence>
<reference evidence="7" key="1">
    <citation type="journal article" date="2019" name="Int. J. Syst. Evol. Microbiol.">
        <title>The Global Catalogue of Microorganisms (GCM) 10K type strain sequencing project: providing services to taxonomists for standard genome sequencing and annotation.</title>
        <authorList>
            <consortium name="The Broad Institute Genomics Platform"/>
            <consortium name="The Broad Institute Genome Sequencing Center for Infectious Disease"/>
            <person name="Wu L."/>
            <person name="Ma J."/>
        </authorList>
    </citation>
    <scope>NUCLEOTIDE SEQUENCE [LARGE SCALE GENOMIC DNA]</scope>
    <source>
        <strain evidence="7">KCTC 62195</strain>
    </source>
</reference>
<evidence type="ECO:0000256" key="1">
    <source>
        <dbReference type="ARBA" id="ARBA00001298"/>
    </source>
</evidence>
<comment type="subunit">
    <text evidence="5">Homodimer.</text>
</comment>
<keyword evidence="5 6" id="KW-0413">Isomerase</keyword>
<evidence type="ECO:0000256" key="4">
    <source>
        <dbReference type="ARBA" id="ARBA00019595"/>
    </source>
</evidence>
<comment type="pathway">
    <text evidence="5">Carbohydrate biosynthesis; dTDP-L-rhamnose biosynthesis.</text>
</comment>
<dbReference type="CDD" id="cd00438">
    <property type="entry name" value="cupin_RmlC"/>
    <property type="match status" value="1"/>
</dbReference>
<proteinExistence type="inferred from homology"/>
<dbReference type="RefSeq" id="WP_377814299.1">
    <property type="nucleotide sequence ID" value="NZ_JBHRSJ010000019.1"/>
</dbReference>
<dbReference type="Gene3D" id="2.60.120.10">
    <property type="entry name" value="Jelly Rolls"/>
    <property type="match status" value="1"/>
</dbReference>
<sequence length="183" mass="21117">MIFHKTKLKDAWLVEPELRGDQRGFFARTMCWEEFAHQGLVSEFVQQNTSFSAQRGTLRGMHFQLLPHAEVKLVRCIKGAIVDVIVDIRESSPTYLQHQIFELTEGNRLQLYVPEGFAHSFQTLTDDVEVSYLVSSPYTPEAERGLRYNDERLGIDWPVPVTVVSDKDASWPLIAERKTPLFY</sequence>
<dbReference type="InterPro" id="IPR014710">
    <property type="entry name" value="RmlC-like_jellyroll"/>
</dbReference>
<comment type="caution">
    <text evidence="6">The sequence shown here is derived from an EMBL/GenBank/DDBJ whole genome shotgun (WGS) entry which is preliminary data.</text>
</comment>
<dbReference type="EMBL" id="JBHRSJ010000019">
    <property type="protein sequence ID" value="MFC2972649.1"/>
    <property type="molecule type" value="Genomic_DNA"/>
</dbReference>
<evidence type="ECO:0000256" key="3">
    <source>
        <dbReference type="ARBA" id="ARBA00012098"/>
    </source>
</evidence>
<accession>A0ABV7ASX9</accession>
<evidence type="ECO:0000256" key="2">
    <source>
        <dbReference type="ARBA" id="ARBA00001997"/>
    </source>
</evidence>
<comment type="function">
    <text evidence="2 5">Catalyzes the epimerization of the C3' and C5'positions of dTDP-6-deoxy-D-xylo-4-hexulose, forming dTDP-6-deoxy-L-lyxo-4-hexulose.</text>
</comment>
<dbReference type="InterPro" id="IPR011051">
    <property type="entry name" value="RmlC_Cupin_sf"/>
</dbReference>
<comment type="similarity">
    <text evidence="5">Belongs to the dTDP-4-dehydrorhamnose 3,5-epimerase family.</text>
</comment>
<dbReference type="Pfam" id="PF00908">
    <property type="entry name" value="dTDP_sugar_isom"/>
    <property type="match status" value="1"/>
</dbReference>
<dbReference type="Proteomes" id="UP001595457">
    <property type="component" value="Unassembled WGS sequence"/>
</dbReference>
<comment type="catalytic activity">
    <reaction evidence="1 5">
        <text>dTDP-4-dehydro-6-deoxy-alpha-D-glucose = dTDP-4-dehydro-beta-L-rhamnose</text>
        <dbReference type="Rhea" id="RHEA:16969"/>
        <dbReference type="ChEBI" id="CHEBI:57649"/>
        <dbReference type="ChEBI" id="CHEBI:62830"/>
        <dbReference type="EC" id="5.1.3.13"/>
    </reaction>
</comment>
<dbReference type="GO" id="GO:0008830">
    <property type="term" value="F:dTDP-4-dehydrorhamnose 3,5-epimerase activity"/>
    <property type="evidence" value="ECO:0007669"/>
    <property type="project" value="UniProtKB-EC"/>
</dbReference>
<organism evidence="6 7">
    <name type="scientific">Azotobacter bryophylli</name>
    <dbReference type="NCBI Taxonomy" id="1986537"/>
    <lineage>
        <taxon>Bacteria</taxon>
        <taxon>Pseudomonadati</taxon>
        <taxon>Pseudomonadota</taxon>
        <taxon>Gammaproteobacteria</taxon>
        <taxon>Pseudomonadales</taxon>
        <taxon>Pseudomonadaceae</taxon>
        <taxon>Azotobacter</taxon>
    </lineage>
</organism>
<dbReference type="PANTHER" id="PTHR21047">
    <property type="entry name" value="DTDP-6-DEOXY-D-GLUCOSE-3,5 EPIMERASE"/>
    <property type="match status" value="1"/>
</dbReference>
<evidence type="ECO:0000313" key="7">
    <source>
        <dbReference type="Proteomes" id="UP001595457"/>
    </source>
</evidence>
<dbReference type="SUPFAM" id="SSF51182">
    <property type="entry name" value="RmlC-like cupins"/>
    <property type="match status" value="1"/>
</dbReference>
<gene>
    <name evidence="6" type="primary">rfbC</name>
    <name evidence="6" type="ORF">ACFOJE_10555</name>
</gene>
<dbReference type="NCBIfam" id="TIGR01221">
    <property type="entry name" value="rmlC"/>
    <property type="match status" value="1"/>
</dbReference>